<dbReference type="Proteomes" id="UP000306038">
    <property type="component" value="Unassembled WGS sequence"/>
</dbReference>
<proteinExistence type="predicted"/>
<comment type="caution">
    <text evidence="1">The sequence shown here is derived from an EMBL/GenBank/DDBJ whole genome shotgun (WGS) entry which is preliminary data.</text>
</comment>
<accession>A0ABY2R5P3</accession>
<gene>
    <name evidence="1" type="ORF">EK417_12905</name>
</gene>
<evidence type="ECO:0000313" key="1">
    <source>
        <dbReference type="EMBL" id="THV58514.1"/>
    </source>
</evidence>
<dbReference type="RefSeq" id="WP_076594693.1">
    <property type="nucleotide sequence ID" value="NZ_SDLV01000025.1"/>
</dbReference>
<sequence>MDKIFFLFSFFSFFLVINAQNFKCKSAHIGKFQIDNGEYGITVIERNSKIQTETNTKMGYKARYDVTWIDDCHYELKNRKVIQGKILEGSTPDDVLRAEILKVINNKVFLKLSSNFSDEIMECEMVKIK</sequence>
<reference evidence="1 2" key="1">
    <citation type="submission" date="2019-01" db="EMBL/GenBank/DDBJ databases">
        <authorList>
            <person name="B I."/>
            <person name="Ch S."/>
            <person name="Ch V.R."/>
        </authorList>
    </citation>
    <scope>NUCLEOTIDE SEQUENCE [LARGE SCALE GENOMIC DNA]</scope>
    <source>
        <strain evidence="1 2">JC507</strain>
    </source>
</reference>
<protein>
    <submittedName>
        <fullName evidence="1">Uncharacterized protein</fullName>
    </submittedName>
</protein>
<name>A0ABY2R5P3_9FLAO</name>
<evidence type="ECO:0000313" key="2">
    <source>
        <dbReference type="Proteomes" id="UP000306038"/>
    </source>
</evidence>
<organism evidence="1 2">
    <name type="scientific">Chryseobacterium candidae</name>
    <dbReference type="NCBI Taxonomy" id="1978493"/>
    <lineage>
        <taxon>Bacteria</taxon>
        <taxon>Pseudomonadati</taxon>
        <taxon>Bacteroidota</taxon>
        <taxon>Flavobacteriia</taxon>
        <taxon>Flavobacteriales</taxon>
        <taxon>Weeksellaceae</taxon>
        <taxon>Chryseobacterium group</taxon>
        <taxon>Chryseobacterium</taxon>
    </lineage>
</organism>
<keyword evidence="2" id="KW-1185">Reference proteome</keyword>
<dbReference type="EMBL" id="SDLV01000025">
    <property type="protein sequence ID" value="THV58514.1"/>
    <property type="molecule type" value="Genomic_DNA"/>
</dbReference>